<dbReference type="PANTHER" id="PTHR11019:SF199">
    <property type="entry name" value="HTH-TYPE TRANSCRIPTIONAL REGULATOR NIMR"/>
    <property type="match status" value="1"/>
</dbReference>
<evidence type="ECO:0000256" key="2">
    <source>
        <dbReference type="ARBA" id="ARBA00023125"/>
    </source>
</evidence>
<dbReference type="Gene3D" id="1.10.10.60">
    <property type="entry name" value="Homeodomain-like"/>
    <property type="match status" value="1"/>
</dbReference>
<dbReference type="Gene3D" id="2.60.120.10">
    <property type="entry name" value="Jelly Rolls"/>
    <property type="match status" value="1"/>
</dbReference>
<dbReference type="InterPro" id="IPR003313">
    <property type="entry name" value="AraC-bd"/>
</dbReference>
<reference evidence="5" key="2">
    <citation type="submission" date="2021-09" db="EMBL/GenBank/DDBJ databases">
        <authorList>
            <person name="Gilroy R."/>
        </authorList>
    </citation>
    <scope>NUCLEOTIDE SEQUENCE</scope>
    <source>
        <strain evidence="5">CHK55-1828</strain>
    </source>
</reference>
<dbReference type="PANTHER" id="PTHR11019">
    <property type="entry name" value="HTH-TYPE TRANSCRIPTIONAL REGULATOR NIMR"/>
    <property type="match status" value="1"/>
</dbReference>
<keyword evidence="2" id="KW-0238">DNA-binding</keyword>
<evidence type="ECO:0000256" key="1">
    <source>
        <dbReference type="ARBA" id="ARBA00023015"/>
    </source>
</evidence>
<dbReference type="EMBL" id="DYVX01000004">
    <property type="protein sequence ID" value="HJF90919.1"/>
    <property type="molecule type" value="Genomic_DNA"/>
</dbReference>
<dbReference type="GO" id="GO:0003700">
    <property type="term" value="F:DNA-binding transcription factor activity"/>
    <property type="evidence" value="ECO:0007669"/>
    <property type="project" value="InterPro"/>
</dbReference>
<dbReference type="InterPro" id="IPR011051">
    <property type="entry name" value="RmlC_Cupin_sf"/>
</dbReference>
<dbReference type="SUPFAM" id="SSF46689">
    <property type="entry name" value="Homeodomain-like"/>
    <property type="match status" value="2"/>
</dbReference>
<protein>
    <submittedName>
        <fullName evidence="5">AraC family transcriptional regulator</fullName>
    </submittedName>
</protein>
<feature type="domain" description="HTH araC/xylS-type" evidence="4">
    <location>
        <begin position="171"/>
        <end position="268"/>
    </location>
</feature>
<dbReference type="SMART" id="SM00342">
    <property type="entry name" value="HTH_ARAC"/>
    <property type="match status" value="1"/>
</dbReference>
<gene>
    <name evidence="5" type="ORF">K8W02_00820</name>
</gene>
<name>A0A921HTV9_9BACT</name>
<dbReference type="RefSeq" id="WP_022021035.1">
    <property type="nucleotide sequence ID" value="NZ_DYVX01000004.1"/>
</dbReference>
<dbReference type="SUPFAM" id="SSF51182">
    <property type="entry name" value="RmlC-like cupins"/>
    <property type="match status" value="1"/>
</dbReference>
<organism evidence="5 6">
    <name type="scientific">Mediterranea massiliensis</name>
    <dbReference type="NCBI Taxonomy" id="1841865"/>
    <lineage>
        <taxon>Bacteria</taxon>
        <taxon>Pseudomonadati</taxon>
        <taxon>Bacteroidota</taxon>
        <taxon>Bacteroidia</taxon>
        <taxon>Bacteroidales</taxon>
        <taxon>Bacteroidaceae</taxon>
        <taxon>Mediterranea</taxon>
    </lineage>
</organism>
<reference evidence="5" key="1">
    <citation type="journal article" date="2021" name="PeerJ">
        <title>Extensive microbial diversity within the chicken gut microbiome revealed by metagenomics and culture.</title>
        <authorList>
            <person name="Gilroy R."/>
            <person name="Ravi A."/>
            <person name="Getino M."/>
            <person name="Pursley I."/>
            <person name="Horton D.L."/>
            <person name="Alikhan N.F."/>
            <person name="Baker D."/>
            <person name="Gharbi K."/>
            <person name="Hall N."/>
            <person name="Watson M."/>
            <person name="Adriaenssens E.M."/>
            <person name="Foster-Nyarko E."/>
            <person name="Jarju S."/>
            <person name="Secka A."/>
            <person name="Antonio M."/>
            <person name="Oren A."/>
            <person name="Chaudhuri R.R."/>
            <person name="La Ragione R."/>
            <person name="Hildebrand F."/>
            <person name="Pallen M.J."/>
        </authorList>
    </citation>
    <scope>NUCLEOTIDE SEQUENCE</scope>
    <source>
        <strain evidence="5">CHK55-1828</strain>
    </source>
</reference>
<dbReference type="Pfam" id="PF02311">
    <property type="entry name" value="AraC_binding"/>
    <property type="match status" value="1"/>
</dbReference>
<sequence length="276" mass="31563">MNSEQRAYISSIGDSVPEEIFIKKTGWKEVNLSVHSHGKHQIVYTLSGTLHVRIGADSYFVPEKHIAWIPKGEAHELSSKNRQVSLVIYYIDWGEEASETASTRTFSIYSTNTVIAENLRFIASRGPKIVHALSPELYDFTLSFFRLLPSMCLAREVLLKTLVIPDDPRLHPVLDYMMEHLCDNLHIEQVATEFGFSVRNLSRLLHASGIRFADYMNHQRIVRAIELFSDGGRTMQQVAYEAGFSTPNHFNRVFRQVTGMSPGVFFNRWKHTDVES</sequence>
<dbReference type="InterPro" id="IPR018060">
    <property type="entry name" value="HTH_AraC"/>
</dbReference>
<dbReference type="Pfam" id="PF12833">
    <property type="entry name" value="HTH_18"/>
    <property type="match status" value="1"/>
</dbReference>
<dbReference type="InterPro" id="IPR009057">
    <property type="entry name" value="Homeodomain-like_sf"/>
</dbReference>
<dbReference type="Proteomes" id="UP000717835">
    <property type="component" value="Unassembled WGS sequence"/>
</dbReference>
<evidence type="ECO:0000313" key="5">
    <source>
        <dbReference type="EMBL" id="HJF90919.1"/>
    </source>
</evidence>
<proteinExistence type="predicted"/>
<accession>A0A921HTV9</accession>
<dbReference type="GO" id="GO:0043565">
    <property type="term" value="F:sequence-specific DNA binding"/>
    <property type="evidence" value="ECO:0007669"/>
    <property type="project" value="InterPro"/>
</dbReference>
<keyword evidence="1" id="KW-0805">Transcription regulation</keyword>
<dbReference type="PROSITE" id="PS01124">
    <property type="entry name" value="HTH_ARAC_FAMILY_2"/>
    <property type="match status" value="1"/>
</dbReference>
<comment type="caution">
    <text evidence="5">The sequence shown here is derived from an EMBL/GenBank/DDBJ whole genome shotgun (WGS) entry which is preliminary data.</text>
</comment>
<evidence type="ECO:0000259" key="4">
    <source>
        <dbReference type="PROSITE" id="PS01124"/>
    </source>
</evidence>
<dbReference type="AlphaFoldDB" id="A0A921HTV9"/>
<evidence type="ECO:0000256" key="3">
    <source>
        <dbReference type="ARBA" id="ARBA00023163"/>
    </source>
</evidence>
<keyword evidence="3" id="KW-0804">Transcription</keyword>
<evidence type="ECO:0000313" key="6">
    <source>
        <dbReference type="Proteomes" id="UP000717835"/>
    </source>
</evidence>
<dbReference type="InterPro" id="IPR014710">
    <property type="entry name" value="RmlC-like_jellyroll"/>
</dbReference>